<dbReference type="CDD" id="cd08824">
    <property type="entry name" value="LOTUS"/>
    <property type="match status" value="2"/>
</dbReference>
<name>A0A2P5ED71_TREOI</name>
<feature type="compositionally biased region" description="Low complexity" evidence="1">
    <location>
        <begin position="614"/>
        <end position="624"/>
    </location>
</feature>
<accession>A0A2P5ED71</accession>
<dbReference type="EMBL" id="JXTC01000177">
    <property type="protein sequence ID" value="PON83506.1"/>
    <property type="molecule type" value="Genomic_DNA"/>
</dbReference>
<dbReference type="InParanoid" id="A0A2P5ED71"/>
<dbReference type="PANTHER" id="PTHR14379:SF6">
    <property type="entry name" value="EMB|CAB71880.1"/>
    <property type="match status" value="1"/>
</dbReference>
<dbReference type="Pfam" id="PF01936">
    <property type="entry name" value="NYN"/>
    <property type="match status" value="1"/>
</dbReference>
<evidence type="ECO:0000313" key="4">
    <source>
        <dbReference type="Proteomes" id="UP000237000"/>
    </source>
</evidence>
<evidence type="ECO:0000259" key="2">
    <source>
        <dbReference type="PROSITE" id="PS51644"/>
    </source>
</evidence>
<dbReference type="Gene3D" id="3.40.50.1010">
    <property type="entry name" value="5'-nuclease"/>
    <property type="match status" value="1"/>
</dbReference>
<dbReference type="Gene3D" id="3.30.420.610">
    <property type="entry name" value="LOTUS domain-like"/>
    <property type="match status" value="2"/>
</dbReference>
<feature type="region of interest" description="Disordered" evidence="1">
    <location>
        <begin position="755"/>
        <end position="836"/>
    </location>
</feature>
<feature type="region of interest" description="Disordered" evidence="1">
    <location>
        <begin position="570"/>
        <end position="673"/>
    </location>
</feature>
<evidence type="ECO:0000313" key="3">
    <source>
        <dbReference type="EMBL" id="PON83506.1"/>
    </source>
</evidence>
<keyword evidence="4" id="KW-1185">Reference proteome</keyword>
<dbReference type="GO" id="GO:0004540">
    <property type="term" value="F:RNA nuclease activity"/>
    <property type="evidence" value="ECO:0007669"/>
    <property type="project" value="InterPro"/>
</dbReference>
<dbReference type="CDD" id="cd10910">
    <property type="entry name" value="PIN_limkain_b1_N_like"/>
    <property type="match status" value="1"/>
</dbReference>
<dbReference type="FunCoup" id="A0A2P5ED71">
    <property type="interactions" value="990"/>
</dbReference>
<comment type="caution">
    <text evidence="3">The sequence shown here is derived from an EMBL/GenBank/DDBJ whole genome shotgun (WGS) entry which is preliminary data.</text>
</comment>
<dbReference type="PANTHER" id="PTHR14379">
    <property type="entry name" value="LIMKAIN B LKAP"/>
    <property type="match status" value="1"/>
</dbReference>
<protein>
    <submittedName>
        <fullName evidence="3">Meiosis arrest female protein</fullName>
    </submittedName>
</protein>
<reference evidence="4" key="1">
    <citation type="submission" date="2016-06" db="EMBL/GenBank/DDBJ databases">
        <title>Parallel loss of symbiosis genes in relatives of nitrogen-fixing non-legume Parasponia.</title>
        <authorList>
            <person name="Van Velzen R."/>
            <person name="Holmer R."/>
            <person name="Bu F."/>
            <person name="Rutten L."/>
            <person name="Van Zeijl A."/>
            <person name="Liu W."/>
            <person name="Santuari L."/>
            <person name="Cao Q."/>
            <person name="Sharma T."/>
            <person name="Shen D."/>
            <person name="Roswanjaya Y."/>
            <person name="Wardhani T."/>
            <person name="Kalhor M.S."/>
            <person name="Jansen J."/>
            <person name="Van den Hoogen J."/>
            <person name="Gungor B."/>
            <person name="Hartog M."/>
            <person name="Hontelez J."/>
            <person name="Verver J."/>
            <person name="Yang W.-C."/>
            <person name="Schijlen E."/>
            <person name="Repin R."/>
            <person name="Schilthuizen M."/>
            <person name="Schranz E."/>
            <person name="Heidstra R."/>
            <person name="Miyata K."/>
            <person name="Fedorova E."/>
            <person name="Kohlen W."/>
            <person name="Bisseling T."/>
            <person name="Smit S."/>
            <person name="Geurts R."/>
        </authorList>
    </citation>
    <scope>NUCLEOTIDE SEQUENCE [LARGE SCALE GENOMIC DNA]</scope>
    <source>
        <strain evidence="4">cv. RG33-2</strain>
    </source>
</reference>
<feature type="compositionally biased region" description="Polar residues" evidence="1">
    <location>
        <begin position="570"/>
        <end position="579"/>
    </location>
</feature>
<dbReference type="OrthoDB" id="549353at2759"/>
<feature type="domain" description="HTH OST-type" evidence="2">
    <location>
        <begin position="676"/>
        <end position="753"/>
    </location>
</feature>
<dbReference type="PROSITE" id="PS51644">
    <property type="entry name" value="HTH_OST"/>
    <property type="match status" value="2"/>
</dbReference>
<dbReference type="InterPro" id="IPR024768">
    <property type="entry name" value="Marf1"/>
</dbReference>
<dbReference type="GO" id="GO:0010468">
    <property type="term" value="P:regulation of gene expression"/>
    <property type="evidence" value="ECO:0007669"/>
    <property type="project" value="InterPro"/>
</dbReference>
<sequence>MPISRSSAMKVLSPKIHSLLFSSSSSSSSSSTHLLLLLLQVSHFSTSPPHSSRSPYSSPRRHDDEGFRNVGVSVWWNFESCGLPAAINVFKVSHAITSAVRANGIKGPVQITAFGDVLQLRRAYQEALSSTGINLTHIPSCGKNSADKSLLLDLMCWVSHNPPPAHLFLISGDNDLASVLCRLRMQNYNILLASTENASEILCNAATVKWDWHDLLRGGNLTGKHFNQPPDGPYGSWYGLKKVPLLDPFLDVKQSSSSNFNESSTPSSAHKLCPIPKAVAKHIKKILDSHPKGLSLAELRFKLSKSNITIDREFYGYKKFTRFILAMPHILRLQQAGDGYFLVHSITTKSHKPIKCNQDMPSVPVGDSEECPNLPSELNANDKSVNENRKLLLPTSPEKLPIHSSPDLTMKKTSEKSEHLLDEKTVKMVNAADLDPNEVPQDSKHQLSLFKKVWRKWFGSSNGGQENCCSSDDGAESRSHTVPEKHFTNNGSFARGKEAEIHLESATDTTGLPPSSSSHNNLVLDNETSTYSEAHKMKGHSRDNSNLIVNPGEHELFSKDSFSSGVKSFMATSKGSRLVSESRTREQMARNFQKEEPSKLTSLSENDLLHLRDSPVPTDSSVSSGLRSTFSDISSQSDKQISPENDGGENSQSTQPAEFSPTDTNKNLRERSRTEILADCEKLVKKIRKKHPEGCNMSVFSERFLESYGYELKLPALGYKRLKPLLELMPGVKAGSEYMIPSDKAPKIVNLENTVTDQPENDNGTVANSSGELSGSSRKDNNSDLVCKVMGPKNDGGSVEPMDSDHQPSLSGDAERETPPLTEPSGQQTAKVGIGEDRHLQMVADSLYTSKHRYQNKDKSVNVAGMNGGSTQLSGLFNVDAKIESCLGKLGRKKSLLKSSSLVSKPVINDKDKLIDGILGSLRKSSESSSTT</sequence>
<dbReference type="InterPro" id="IPR021139">
    <property type="entry name" value="NYN"/>
</dbReference>
<dbReference type="AlphaFoldDB" id="A0A2P5ED71"/>
<feature type="region of interest" description="Disordered" evidence="1">
    <location>
        <begin position="396"/>
        <end position="418"/>
    </location>
</feature>
<dbReference type="InterPro" id="IPR025605">
    <property type="entry name" value="OST-HTH/LOTUS_dom"/>
</dbReference>
<evidence type="ECO:0000256" key="1">
    <source>
        <dbReference type="SAM" id="MobiDB-lite"/>
    </source>
</evidence>
<feature type="domain" description="HTH OST-type" evidence="2">
    <location>
        <begin position="275"/>
        <end position="347"/>
    </location>
</feature>
<dbReference type="Proteomes" id="UP000237000">
    <property type="component" value="Unassembled WGS sequence"/>
</dbReference>
<proteinExistence type="predicted"/>
<feature type="compositionally biased region" description="Polar residues" evidence="1">
    <location>
        <begin position="755"/>
        <end position="776"/>
    </location>
</feature>
<dbReference type="Pfam" id="PF12872">
    <property type="entry name" value="OST-HTH"/>
    <property type="match status" value="1"/>
</dbReference>
<gene>
    <name evidence="3" type="ORF">TorRG33x02_206610</name>
</gene>
<feature type="compositionally biased region" description="Basic and acidic residues" evidence="1">
    <location>
        <begin position="409"/>
        <end position="418"/>
    </location>
</feature>
<dbReference type="STRING" id="63057.A0A2P5ED71"/>
<organism evidence="3 4">
    <name type="scientific">Trema orientale</name>
    <name type="common">Charcoal tree</name>
    <name type="synonym">Celtis orientalis</name>
    <dbReference type="NCBI Taxonomy" id="63057"/>
    <lineage>
        <taxon>Eukaryota</taxon>
        <taxon>Viridiplantae</taxon>
        <taxon>Streptophyta</taxon>
        <taxon>Embryophyta</taxon>
        <taxon>Tracheophyta</taxon>
        <taxon>Spermatophyta</taxon>
        <taxon>Magnoliopsida</taxon>
        <taxon>eudicotyledons</taxon>
        <taxon>Gunneridae</taxon>
        <taxon>Pentapetalae</taxon>
        <taxon>rosids</taxon>
        <taxon>fabids</taxon>
        <taxon>Rosales</taxon>
        <taxon>Cannabaceae</taxon>
        <taxon>Trema</taxon>
    </lineage>
</organism>
<feature type="compositionally biased region" description="Low complexity" evidence="1">
    <location>
        <begin position="631"/>
        <end position="642"/>
    </location>
</feature>
<feature type="compositionally biased region" description="Basic and acidic residues" evidence="1">
    <location>
        <begin position="580"/>
        <end position="598"/>
    </location>
</feature>
<feature type="region of interest" description="Disordered" evidence="1">
    <location>
        <begin position="463"/>
        <end position="491"/>
    </location>
</feature>
<feature type="compositionally biased region" description="Basic and acidic residues" evidence="1">
    <location>
        <begin position="475"/>
        <end position="487"/>
    </location>
</feature>
<dbReference type="InterPro" id="IPR041966">
    <property type="entry name" value="LOTUS-like"/>
</dbReference>
<dbReference type="GO" id="GO:0005777">
    <property type="term" value="C:peroxisome"/>
    <property type="evidence" value="ECO:0007669"/>
    <property type="project" value="InterPro"/>
</dbReference>
<feature type="compositionally biased region" description="Polar residues" evidence="1">
    <location>
        <begin position="648"/>
        <end position="665"/>
    </location>
</feature>